<dbReference type="InterPro" id="IPR001509">
    <property type="entry name" value="Epimerase_deHydtase"/>
</dbReference>
<accession>A0A6G4W761</accession>
<evidence type="ECO:0000259" key="2">
    <source>
        <dbReference type="Pfam" id="PF01370"/>
    </source>
</evidence>
<feature type="domain" description="NAD-dependent epimerase/dehydratase" evidence="2">
    <location>
        <begin position="99"/>
        <end position="210"/>
    </location>
</feature>
<keyword evidence="1" id="KW-0520">NAD</keyword>
<gene>
    <name evidence="3" type="ORF">G6N73_02205</name>
</gene>
<comment type="caution">
    <text evidence="3">The sequence shown here is derived from an EMBL/GenBank/DDBJ whole genome shotgun (WGS) entry which is preliminary data.</text>
</comment>
<dbReference type="Pfam" id="PF01370">
    <property type="entry name" value="Epimerase"/>
    <property type="match status" value="1"/>
</dbReference>
<dbReference type="Proteomes" id="UP001642900">
    <property type="component" value="Unassembled WGS sequence"/>
</dbReference>
<dbReference type="RefSeq" id="WP_165022662.1">
    <property type="nucleotide sequence ID" value="NZ_JAAKZF010000001.1"/>
</dbReference>
<evidence type="ECO:0000256" key="1">
    <source>
        <dbReference type="ARBA" id="ARBA00023027"/>
    </source>
</evidence>
<dbReference type="Gene3D" id="3.40.50.720">
    <property type="entry name" value="NAD(P)-binding Rossmann-like Domain"/>
    <property type="match status" value="1"/>
</dbReference>
<reference evidence="3 4" key="1">
    <citation type="submission" date="2020-02" db="EMBL/GenBank/DDBJ databases">
        <title>Genome sequence of strain CCNWXJ40-4.</title>
        <authorList>
            <person name="Gao J."/>
            <person name="Sun J."/>
        </authorList>
    </citation>
    <scope>NUCLEOTIDE SEQUENCE [LARGE SCALE GENOMIC DNA]</scope>
    <source>
        <strain evidence="3 4">CCNWXJ 40-4</strain>
    </source>
</reference>
<protein>
    <submittedName>
        <fullName evidence="3">SDR family oxidoreductase</fullName>
    </submittedName>
</protein>
<keyword evidence="4" id="KW-1185">Reference proteome</keyword>
<dbReference type="AlphaFoldDB" id="A0A6G4W761"/>
<dbReference type="InterPro" id="IPR036291">
    <property type="entry name" value="NAD(P)-bd_dom_sf"/>
</dbReference>
<name>A0A6G4W761_9HYPH</name>
<dbReference type="EMBL" id="JAAKZF010000001">
    <property type="protein sequence ID" value="NGO50000.1"/>
    <property type="molecule type" value="Genomic_DNA"/>
</dbReference>
<dbReference type="SUPFAM" id="SSF51735">
    <property type="entry name" value="NAD(P)-binding Rossmann-fold domains"/>
    <property type="match status" value="1"/>
</dbReference>
<organism evidence="3 4">
    <name type="scientific">Allomesorhizobium camelthorni</name>
    <dbReference type="NCBI Taxonomy" id="475069"/>
    <lineage>
        <taxon>Bacteria</taxon>
        <taxon>Pseudomonadati</taxon>
        <taxon>Pseudomonadota</taxon>
        <taxon>Alphaproteobacteria</taxon>
        <taxon>Hyphomicrobiales</taxon>
        <taxon>Phyllobacteriaceae</taxon>
        <taxon>Allomesorhizobium</taxon>
    </lineage>
</organism>
<dbReference type="PANTHER" id="PTHR43574">
    <property type="entry name" value="EPIMERASE-RELATED"/>
    <property type="match status" value="1"/>
</dbReference>
<sequence>MTSFFIFGAGYSGQAFANTAPDPAPKIAGTTRSPAKFDRLRQAGIESHLFSGQMKPELADVLRGVSHLIVSIAPDEAGDPVLNAARDLIVAKMPELEWIGYLSTVGVYGDHGGAWVDETSECRPVSRRSALRLKAEQEWLEFGREAGVPVAILRLSGIYGPGRNAFVNLAEGTARRLVKPNQVFNRIHVADIAGALWHLAGGKQGGVFNVTDDMPAPPQDVVTYAAGLMGVEPPPEIPFETAELSPMARSFYGENKRVSNAAIKRTGYAFRFPDYKAAFDAMWAEGNWKGAGPRDARSPIRRS</sequence>
<evidence type="ECO:0000313" key="4">
    <source>
        <dbReference type="Proteomes" id="UP001642900"/>
    </source>
</evidence>
<evidence type="ECO:0000313" key="3">
    <source>
        <dbReference type="EMBL" id="NGO50000.1"/>
    </source>
</evidence>
<dbReference type="CDD" id="cd05266">
    <property type="entry name" value="SDR_a4"/>
    <property type="match status" value="1"/>
</dbReference>
<proteinExistence type="predicted"/>